<reference evidence="1 2" key="1">
    <citation type="submission" date="2015-02" db="EMBL/GenBank/DDBJ databases">
        <title>Genome sequene of Rhodovulum sulfidophilum DSM 2351.</title>
        <authorList>
            <person name="Nagao N."/>
        </authorList>
    </citation>
    <scope>NUCLEOTIDE SEQUENCE [LARGE SCALE GENOMIC DNA]</scope>
    <source>
        <strain evidence="1 2">DSM 2351</strain>
    </source>
</reference>
<dbReference type="Proteomes" id="UP000064912">
    <property type="component" value="Chromosome"/>
</dbReference>
<dbReference type="EMBL" id="AP014800">
    <property type="protein sequence ID" value="BAQ69461.1"/>
    <property type="molecule type" value="Genomic_DNA"/>
</dbReference>
<gene>
    <name evidence="1" type="ORF">NHU_02309</name>
</gene>
<organism evidence="1 2">
    <name type="scientific">Rhodovulum sulfidophilum</name>
    <name type="common">Rhodobacter sulfidophilus</name>
    <dbReference type="NCBI Taxonomy" id="35806"/>
    <lineage>
        <taxon>Bacteria</taxon>
        <taxon>Pseudomonadati</taxon>
        <taxon>Pseudomonadota</taxon>
        <taxon>Alphaproteobacteria</taxon>
        <taxon>Rhodobacterales</taxon>
        <taxon>Paracoccaceae</taxon>
        <taxon>Rhodovulum</taxon>
    </lineage>
</organism>
<dbReference type="AlphaFoldDB" id="A0A0D6B345"/>
<accession>A0A0D6B345</accession>
<dbReference type="RefSeq" id="WP_060834991.1">
    <property type="nucleotide sequence ID" value="NZ_JAESJD010000104.1"/>
</dbReference>
<sequence>MVLFWAAATTVQAAGGGTGMGPSAIEVAPGAGALVLAVRTGPLPAGAELVLETSGGRRIGSVSPFGATAATSSAVQTHLVPVPAGTLPEGRIEIRAKLVLHGSERAATAHEFLGAAIIGH</sequence>
<dbReference type="PATRIC" id="fig|35806.4.peg.2380"/>
<evidence type="ECO:0000313" key="1">
    <source>
        <dbReference type="EMBL" id="BAQ69461.1"/>
    </source>
</evidence>
<evidence type="ECO:0000313" key="2">
    <source>
        <dbReference type="Proteomes" id="UP000064912"/>
    </source>
</evidence>
<proteinExistence type="predicted"/>
<name>A0A0D6B345_RHOSU</name>
<dbReference type="KEGG" id="rsu:NHU_02309"/>
<protein>
    <submittedName>
        <fullName evidence="1">Uncharacterized protein</fullName>
    </submittedName>
</protein>